<protein>
    <submittedName>
        <fullName evidence="9">Membrane protein involved in aromatic hydrocarbon degradation</fullName>
    </submittedName>
</protein>
<keyword evidence="5 8" id="KW-0732">Signal</keyword>
<dbReference type="RefSeq" id="WP_013445987.1">
    <property type="nucleotide sequence ID" value="NC_014734.1"/>
</dbReference>
<dbReference type="AlphaFoldDB" id="E4T7C4"/>
<feature type="signal peptide" evidence="8">
    <location>
        <begin position="1"/>
        <end position="20"/>
    </location>
</feature>
<dbReference type="SUPFAM" id="SSF56935">
    <property type="entry name" value="Porins"/>
    <property type="match status" value="1"/>
</dbReference>
<name>E4T7C4_PALPW</name>
<evidence type="ECO:0000256" key="2">
    <source>
        <dbReference type="ARBA" id="ARBA00008163"/>
    </source>
</evidence>
<keyword evidence="6" id="KW-0472">Membrane</keyword>
<proteinExistence type="inferred from homology"/>
<accession>E4T7C4</accession>
<organism evidence="9 10">
    <name type="scientific">Paludibacter propionicigenes (strain DSM 17365 / JCM 13257 / WB4)</name>
    <dbReference type="NCBI Taxonomy" id="694427"/>
    <lineage>
        <taxon>Bacteria</taxon>
        <taxon>Pseudomonadati</taxon>
        <taxon>Bacteroidota</taxon>
        <taxon>Bacteroidia</taxon>
        <taxon>Bacteroidales</taxon>
        <taxon>Paludibacteraceae</taxon>
        <taxon>Paludibacter</taxon>
    </lineage>
</organism>
<keyword evidence="7" id="KW-0998">Cell outer membrane</keyword>
<gene>
    <name evidence="9" type="ordered locus">Palpr_2486</name>
</gene>
<evidence type="ECO:0000256" key="5">
    <source>
        <dbReference type="ARBA" id="ARBA00022729"/>
    </source>
</evidence>
<dbReference type="OrthoDB" id="9765839at2"/>
<comment type="similarity">
    <text evidence="2">Belongs to the OmpP1/FadL family.</text>
</comment>
<keyword evidence="10" id="KW-1185">Reference proteome</keyword>
<dbReference type="PANTHER" id="PTHR35093:SF8">
    <property type="entry name" value="OUTER MEMBRANE PROTEIN NMB0088-RELATED"/>
    <property type="match status" value="1"/>
</dbReference>
<dbReference type="Gene3D" id="2.40.160.60">
    <property type="entry name" value="Outer membrane protein transport protein (OMPP1/FadL/TodX)"/>
    <property type="match status" value="1"/>
</dbReference>
<keyword evidence="4" id="KW-0812">Transmembrane</keyword>
<sequence>MTKKFLIITLLSLAAGSAFAGGLLTNTNQSAHFLRNPALDASTEIDAVYTNPAGLIFLTNGFHLSLSNQSVYQTRTITSTFAPFAVNNDGDQTKIFKGTASAPLVPSFQFAYKKDRYAISAGFAISGGGGKAVFNKGLPSFEAPISMLPLSLSSKGVPTSKYTVDSYMEGKQFIFGVQLNGTYKINDALSAALGMRLNIVSNAYVGHLKNIMINPNQPAFGPLYTGSAMVSAPKFFTDAATALSGWSAGATSYAAGLQPIVTGGGGTVLLANGTSAGLTTTQIAQIQGLLGAAGLTQAQIAAVNIQTAQGTLAAAAPVFAGKAAAMTTNAGSTADKQLDCTQTGWGVTPILSLNYHVAGLNLAAKYEFKSTLNVQNNTVIDDTGLYADGVNTPHDIPALLTLGAEYQLCDKWKVSGGYHHFFDSDAKMANNKQQYINGGVSEYLLGSEYQLNDIFLISAGGQITRTGVTDAYQTDMSYSLNSYSIGFGGAIRITPDLRLNLSYFFTNYDKWTKASTNYNGTTLAGTDVYNRTNKVFGIGLEYKF</sequence>
<evidence type="ECO:0000313" key="9">
    <source>
        <dbReference type="EMBL" id="ADQ80618.1"/>
    </source>
</evidence>
<reference evidence="9 10" key="2">
    <citation type="journal article" date="2011" name="Stand. Genomic Sci.">
        <title>Complete genome sequence of Paludibacter propionicigenes type strain (WB4).</title>
        <authorList>
            <person name="Gronow S."/>
            <person name="Munk C."/>
            <person name="Lapidus A."/>
            <person name="Nolan M."/>
            <person name="Lucas S."/>
            <person name="Hammon N."/>
            <person name="Deshpande S."/>
            <person name="Cheng J.F."/>
            <person name="Tapia R."/>
            <person name="Han C."/>
            <person name="Goodwin L."/>
            <person name="Pitluck S."/>
            <person name="Liolios K."/>
            <person name="Ivanova N."/>
            <person name="Mavromatis K."/>
            <person name="Mikhailova N."/>
            <person name="Pati A."/>
            <person name="Chen A."/>
            <person name="Palaniappan K."/>
            <person name="Land M."/>
            <person name="Hauser L."/>
            <person name="Chang Y.J."/>
            <person name="Jeffries C.D."/>
            <person name="Brambilla E."/>
            <person name="Rohde M."/>
            <person name="Goker M."/>
            <person name="Detter J.C."/>
            <person name="Woyke T."/>
            <person name="Bristow J."/>
            <person name="Eisen J.A."/>
            <person name="Markowitz V."/>
            <person name="Hugenholtz P."/>
            <person name="Kyrpides N.C."/>
            <person name="Klenk H.P."/>
        </authorList>
    </citation>
    <scope>NUCLEOTIDE SEQUENCE [LARGE SCALE GENOMIC DNA]</scope>
    <source>
        <strain evidence="10">DSM 17365 / JCM 13257 / WB4</strain>
    </source>
</reference>
<dbReference type="HOGENOM" id="CLU_537311_0_0_10"/>
<evidence type="ECO:0000256" key="8">
    <source>
        <dbReference type="SAM" id="SignalP"/>
    </source>
</evidence>
<evidence type="ECO:0000256" key="4">
    <source>
        <dbReference type="ARBA" id="ARBA00022692"/>
    </source>
</evidence>
<evidence type="ECO:0000256" key="6">
    <source>
        <dbReference type="ARBA" id="ARBA00023136"/>
    </source>
</evidence>
<dbReference type="eggNOG" id="COG2067">
    <property type="taxonomic scope" value="Bacteria"/>
</dbReference>
<evidence type="ECO:0000256" key="1">
    <source>
        <dbReference type="ARBA" id="ARBA00004571"/>
    </source>
</evidence>
<evidence type="ECO:0000256" key="3">
    <source>
        <dbReference type="ARBA" id="ARBA00022452"/>
    </source>
</evidence>
<dbReference type="Proteomes" id="UP000008718">
    <property type="component" value="Chromosome"/>
</dbReference>
<dbReference type="EMBL" id="CP002345">
    <property type="protein sequence ID" value="ADQ80618.1"/>
    <property type="molecule type" value="Genomic_DNA"/>
</dbReference>
<keyword evidence="3" id="KW-1134">Transmembrane beta strand</keyword>
<dbReference type="GO" id="GO:0009279">
    <property type="term" value="C:cell outer membrane"/>
    <property type="evidence" value="ECO:0007669"/>
    <property type="project" value="UniProtKB-SubCell"/>
</dbReference>
<dbReference type="STRING" id="694427.Palpr_2486"/>
<comment type="subcellular location">
    <subcellularLocation>
        <location evidence="1">Cell outer membrane</location>
        <topology evidence="1">Multi-pass membrane protein</topology>
    </subcellularLocation>
</comment>
<dbReference type="PANTHER" id="PTHR35093">
    <property type="entry name" value="OUTER MEMBRANE PROTEIN NMB0088-RELATED"/>
    <property type="match status" value="1"/>
</dbReference>
<dbReference type="InterPro" id="IPR005017">
    <property type="entry name" value="OMPP1/FadL/TodX"/>
</dbReference>
<dbReference type="GO" id="GO:0015483">
    <property type="term" value="F:long-chain fatty acid transporting porin activity"/>
    <property type="evidence" value="ECO:0007669"/>
    <property type="project" value="TreeGrafter"/>
</dbReference>
<dbReference type="KEGG" id="ppn:Palpr_2486"/>
<evidence type="ECO:0000313" key="10">
    <source>
        <dbReference type="Proteomes" id="UP000008718"/>
    </source>
</evidence>
<evidence type="ECO:0000256" key="7">
    <source>
        <dbReference type="ARBA" id="ARBA00023237"/>
    </source>
</evidence>
<reference key="1">
    <citation type="submission" date="2010-11" db="EMBL/GenBank/DDBJ databases">
        <title>The complete genome of Paludibacter propionicigenes DSM 17365.</title>
        <authorList>
            <consortium name="US DOE Joint Genome Institute (JGI-PGF)"/>
            <person name="Lucas S."/>
            <person name="Copeland A."/>
            <person name="Lapidus A."/>
            <person name="Bruce D."/>
            <person name="Goodwin L."/>
            <person name="Pitluck S."/>
            <person name="Kyrpides N."/>
            <person name="Mavromatis K."/>
            <person name="Ivanova N."/>
            <person name="Munk A.C."/>
            <person name="Brettin T."/>
            <person name="Detter J.C."/>
            <person name="Han C."/>
            <person name="Tapia R."/>
            <person name="Land M."/>
            <person name="Hauser L."/>
            <person name="Markowitz V."/>
            <person name="Cheng J.-F."/>
            <person name="Hugenholtz P."/>
            <person name="Woyke T."/>
            <person name="Wu D."/>
            <person name="Gronow S."/>
            <person name="Wellnitz S."/>
            <person name="Brambilla E."/>
            <person name="Klenk H.-P."/>
            <person name="Eisen J.A."/>
        </authorList>
    </citation>
    <scope>NUCLEOTIDE SEQUENCE</scope>
    <source>
        <strain>WB4</strain>
    </source>
</reference>
<feature type="chain" id="PRO_5003189516" evidence="8">
    <location>
        <begin position="21"/>
        <end position="544"/>
    </location>
</feature>